<dbReference type="SMART" id="SM00225">
    <property type="entry name" value="BTB"/>
    <property type="match status" value="1"/>
</dbReference>
<dbReference type="Gene3D" id="3.30.710.10">
    <property type="entry name" value="Potassium Channel Kv1.1, Chain A"/>
    <property type="match status" value="1"/>
</dbReference>
<feature type="compositionally biased region" description="Polar residues" evidence="1">
    <location>
        <begin position="1"/>
        <end position="18"/>
    </location>
</feature>
<organism evidence="3 4">
    <name type="scientific">Agrocybe pediades</name>
    <dbReference type="NCBI Taxonomy" id="84607"/>
    <lineage>
        <taxon>Eukaryota</taxon>
        <taxon>Fungi</taxon>
        <taxon>Dikarya</taxon>
        <taxon>Basidiomycota</taxon>
        <taxon>Agaricomycotina</taxon>
        <taxon>Agaricomycetes</taxon>
        <taxon>Agaricomycetidae</taxon>
        <taxon>Agaricales</taxon>
        <taxon>Agaricineae</taxon>
        <taxon>Strophariaceae</taxon>
        <taxon>Agrocybe</taxon>
    </lineage>
</organism>
<feature type="compositionally biased region" description="Low complexity" evidence="1">
    <location>
        <begin position="40"/>
        <end position="53"/>
    </location>
</feature>
<accession>A0A8H4QYH9</accession>
<dbReference type="EMBL" id="JAACJL010000016">
    <property type="protein sequence ID" value="KAF4619516.1"/>
    <property type="molecule type" value="Genomic_DNA"/>
</dbReference>
<evidence type="ECO:0000259" key="2">
    <source>
        <dbReference type="PROSITE" id="PS50097"/>
    </source>
</evidence>
<feature type="region of interest" description="Disordered" evidence="1">
    <location>
        <begin position="379"/>
        <end position="413"/>
    </location>
</feature>
<evidence type="ECO:0000256" key="1">
    <source>
        <dbReference type="SAM" id="MobiDB-lite"/>
    </source>
</evidence>
<gene>
    <name evidence="3" type="ORF">D9613_005566</name>
</gene>
<dbReference type="InterPro" id="IPR011333">
    <property type="entry name" value="SKP1/BTB/POZ_sf"/>
</dbReference>
<dbReference type="PROSITE" id="PS50097">
    <property type="entry name" value="BTB"/>
    <property type="match status" value="1"/>
</dbReference>
<feature type="compositionally biased region" description="Low complexity" evidence="1">
    <location>
        <begin position="385"/>
        <end position="396"/>
    </location>
</feature>
<keyword evidence="4" id="KW-1185">Reference proteome</keyword>
<comment type="caution">
    <text evidence="3">The sequence shown here is derived from an EMBL/GenBank/DDBJ whole genome shotgun (WGS) entry which is preliminary data.</text>
</comment>
<protein>
    <recommendedName>
        <fullName evidence="2">BTB domain-containing protein</fullName>
    </recommendedName>
</protein>
<name>A0A8H4QYH9_9AGAR</name>
<evidence type="ECO:0000313" key="3">
    <source>
        <dbReference type="EMBL" id="KAF4619516.1"/>
    </source>
</evidence>
<dbReference type="AlphaFoldDB" id="A0A8H4QYH9"/>
<proteinExistence type="predicted"/>
<feature type="compositionally biased region" description="Acidic residues" evidence="1">
    <location>
        <begin position="402"/>
        <end position="411"/>
    </location>
</feature>
<dbReference type="Proteomes" id="UP000521872">
    <property type="component" value="Unassembled WGS sequence"/>
</dbReference>
<feature type="region of interest" description="Disordered" evidence="1">
    <location>
        <begin position="1"/>
        <end position="74"/>
    </location>
</feature>
<sequence>MSDTSFPNNTFPTSSRLSPSAIPIRKRIRCDSDPQDLDLTNTNAAGTSSGSTSRHPRELKRNRPPHKMKISDKDYPRNTGFIALEGPDIEADTDPDTEMDPVTLNDLICSSASSNGSAHLSLRQLEKRPNQALASSTYADVVKEASKVRHKRDDDYYFEDGSCVLLVGDTLLNVHRTMLSRDSSSFSTLFSLPQGTRMAEGGSDDNPIVLSGDSPEEFRDFLWALYALPPDLMVANSARANLGQLINVAHISNKYAFKSLEMWALDAIHDFVNRKPSPIFTTHLSAPASESGTPPMPPTQAETSHLLTQLIRLAQLCSHDRLMTSMISLLRQLMSSNVRYAYLAMTLSDELNLRALKGQAYMEVMRRGTVVRKVRGEGVCGPGSLGSQRNRSSSSLMHTTSVDDESEESEGGVDASGRLLVTRAQQLRLLAGYYRLTSLWDRLRLPPPSFEHSPSCGATWHQQGCTQAWLEFWKEKTRSDSVMSLGLADVLGRLRLVQKDFERWGSATYMHHDCRAGAKKAIVEIIAKVEESLPDYFVEPGEFEED</sequence>
<evidence type="ECO:0000313" key="4">
    <source>
        <dbReference type="Proteomes" id="UP000521872"/>
    </source>
</evidence>
<reference evidence="3 4" key="1">
    <citation type="submission" date="2019-12" db="EMBL/GenBank/DDBJ databases">
        <authorList>
            <person name="Floudas D."/>
            <person name="Bentzer J."/>
            <person name="Ahren D."/>
            <person name="Johansson T."/>
            <person name="Persson P."/>
            <person name="Tunlid A."/>
        </authorList>
    </citation>
    <scope>NUCLEOTIDE SEQUENCE [LARGE SCALE GENOMIC DNA]</scope>
    <source>
        <strain evidence="3 4">CBS 102.39</strain>
    </source>
</reference>
<dbReference type="SUPFAM" id="SSF54695">
    <property type="entry name" value="POZ domain"/>
    <property type="match status" value="1"/>
</dbReference>
<feature type="domain" description="BTB" evidence="2">
    <location>
        <begin position="161"/>
        <end position="226"/>
    </location>
</feature>
<dbReference type="InterPro" id="IPR000210">
    <property type="entry name" value="BTB/POZ_dom"/>
</dbReference>